<evidence type="ECO:0000256" key="1">
    <source>
        <dbReference type="SAM" id="MobiDB-lite"/>
    </source>
</evidence>
<dbReference type="AlphaFoldDB" id="L0P247"/>
<gene>
    <name evidence="2" type="primary">PH01B015M02.1</name>
</gene>
<evidence type="ECO:0000313" key="2">
    <source>
        <dbReference type="EMBL" id="CCI55400.1"/>
    </source>
</evidence>
<proteinExistence type="predicted"/>
<reference evidence="2" key="1">
    <citation type="submission" date="2012-05" db="EMBL/GenBank/DDBJ databases">
        <authorList>
            <person name="Han B."/>
            <person name="Lu Y."/>
            <person name="Feng Q."/>
            <person name="Zhao Q."/>
            <person name="Lu T.T."/>
            <person name="Li Y."/>
            <person name="Liu K.Y."/>
            <person name="Huang X.H."/>
            <person name="Fan D.L."/>
            <person name="Weng Q.J."/>
            <person name="Zhang L."/>
            <person name="Lu Y.Q."/>
            <person name="Guo Y.L."/>
            <person name="Li W.J."/>
            <person name="Zhou C.C."/>
            <person name="Lu H.Y."/>
            <person name="Huang T."/>
            <person name="Zhu C.R."/>
            <person name="Zhao Y."/>
            <person name="Hu T."/>
            <person name="Yao N."/>
        </authorList>
    </citation>
    <scope>NUCLEOTIDE SEQUENCE</scope>
</reference>
<dbReference type="EMBL" id="FO203443">
    <property type="protein sequence ID" value="CCI55400.1"/>
    <property type="molecule type" value="Genomic_DNA"/>
</dbReference>
<organism evidence="2">
    <name type="scientific">Phyllostachys edulis</name>
    <name type="common">Tortoise shell bamboo</name>
    <name type="synonym">Bambusa edulis</name>
    <dbReference type="NCBI Taxonomy" id="38705"/>
    <lineage>
        <taxon>Eukaryota</taxon>
        <taxon>Viridiplantae</taxon>
        <taxon>Streptophyta</taxon>
        <taxon>Embryophyta</taxon>
        <taxon>Tracheophyta</taxon>
        <taxon>Spermatophyta</taxon>
        <taxon>Magnoliopsida</taxon>
        <taxon>Liliopsida</taxon>
        <taxon>Poales</taxon>
        <taxon>Poaceae</taxon>
        <taxon>BOP clade</taxon>
        <taxon>Bambusoideae</taxon>
        <taxon>Arundinarodae</taxon>
        <taxon>Arundinarieae</taxon>
        <taxon>Arundinariinae</taxon>
        <taxon>Phyllostachys</taxon>
    </lineage>
</organism>
<feature type="region of interest" description="Disordered" evidence="1">
    <location>
        <begin position="211"/>
        <end position="231"/>
    </location>
</feature>
<feature type="region of interest" description="Disordered" evidence="1">
    <location>
        <begin position="34"/>
        <end position="115"/>
    </location>
</feature>
<sequence>MAALANPGEGECGSGAHGMREEIKVAALRVEEGRRYGGSTTAIMGPKGSKAVRASEVEASQGTRAAGSGGAGSEEDDRSGGAWRCPRRWRRGDSEGGVGEDEDAPNGGGEELRGGGITRGACTGWPFIAPGQACERQTPKAAAAARVGRDAREWRQRLRAGRWRGARTEAAAAASGAGWRRVCGWEVMAAGLRRAERADGRELAGWAEWRRNRAKEGNRTGPTEEFSPRHN</sequence>
<accession>L0P247</accession>
<protein>
    <submittedName>
        <fullName evidence="2">PH01B015M02.1 protein</fullName>
    </submittedName>
</protein>
<name>L0P247_PHYED</name>
<feature type="compositionally biased region" description="Gly residues" evidence="1">
    <location>
        <begin position="106"/>
        <end position="115"/>
    </location>
</feature>